<dbReference type="GO" id="GO:0016787">
    <property type="term" value="F:hydrolase activity"/>
    <property type="evidence" value="ECO:0007669"/>
    <property type="project" value="UniProtKB-KW"/>
</dbReference>
<feature type="domain" description="HIT" evidence="4">
    <location>
        <begin position="7"/>
        <end position="115"/>
    </location>
</feature>
<dbReference type="InterPro" id="IPR019808">
    <property type="entry name" value="Histidine_triad_CS"/>
</dbReference>
<dbReference type="PROSITE" id="PS00892">
    <property type="entry name" value="HIT_1"/>
    <property type="match status" value="1"/>
</dbReference>
<keyword evidence="6" id="KW-1185">Reference proteome</keyword>
<dbReference type="InterPro" id="IPR036265">
    <property type="entry name" value="HIT-like_sf"/>
</dbReference>
<evidence type="ECO:0000259" key="4">
    <source>
        <dbReference type="PROSITE" id="PS51084"/>
    </source>
</evidence>
<dbReference type="EMBL" id="CP036269">
    <property type="protein sequence ID" value="QDT44557.1"/>
    <property type="molecule type" value="Genomic_DNA"/>
</dbReference>
<dbReference type="CDD" id="cd01276">
    <property type="entry name" value="PKCI_related"/>
    <property type="match status" value="1"/>
</dbReference>
<dbReference type="InterPro" id="IPR011146">
    <property type="entry name" value="HIT-like"/>
</dbReference>
<dbReference type="OrthoDB" id="9784774at2"/>
<gene>
    <name evidence="5" type="ORF">Pan241w_46690</name>
</gene>
<organism evidence="5 6">
    <name type="scientific">Gimesia alba</name>
    <dbReference type="NCBI Taxonomy" id="2527973"/>
    <lineage>
        <taxon>Bacteria</taxon>
        <taxon>Pseudomonadati</taxon>
        <taxon>Planctomycetota</taxon>
        <taxon>Planctomycetia</taxon>
        <taxon>Planctomycetales</taxon>
        <taxon>Planctomycetaceae</taxon>
        <taxon>Gimesia</taxon>
    </lineage>
</organism>
<name>A0A517RL06_9PLAN</name>
<feature type="active site" description="Tele-AMP-histidine intermediate" evidence="1">
    <location>
        <position position="101"/>
    </location>
</feature>
<dbReference type="RefSeq" id="WP_145220117.1">
    <property type="nucleotide sequence ID" value="NZ_CP036269.1"/>
</dbReference>
<dbReference type="Proteomes" id="UP000317171">
    <property type="component" value="Chromosome"/>
</dbReference>
<dbReference type="PRINTS" id="PR00332">
    <property type="entry name" value="HISTRIAD"/>
</dbReference>
<protein>
    <submittedName>
        <fullName evidence="5">HIT-like protein</fullName>
        <ecNumber evidence="5">3.-.-.-</ecNumber>
    </submittedName>
</protein>
<proteinExistence type="predicted"/>
<keyword evidence="5" id="KW-0378">Hydrolase</keyword>
<evidence type="ECO:0000256" key="2">
    <source>
        <dbReference type="PIRSR" id="PIRSR601310-3"/>
    </source>
</evidence>
<evidence type="ECO:0000256" key="1">
    <source>
        <dbReference type="PIRSR" id="PIRSR601310-1"/>
    </source>
</evidence>
<dbReference type="PROSITE" id="PS51084">
    <property type="entry name" value="HIT_2"/>
    <property type="match status" value="1"/>
</dbReference>
<sequence length="115" mass="12764">MAGEKSIFKKIIDREIPAEIVYEDELCLAFKDVNPQAPIHVLVIPKQEIQSMAHLEKEDQELAGHLVLTVGKIAEMLGLDNGYRMIVNTGTEGGQTVDHLHLHLLGGRSMQWPPG</sequence>
<evidence type="ECO:0000256" key="3">
    <source>
        <dbReference type="PROSITE-ProRule" id="PRU00464"/>
    </source>
</evidence>
<dbReference type="Pfam" id="PF01230">
    <property type="entry name" value="HIT"/>
    <property type="match status" value="1"/>
</dbReference>
<feature type="short sequence motif" description="Histidine triad motif" evidence="2 3">
    <location>
        <begin position="99"/>
        <end position="103"/>
    </location>
</feature>
<dbReference type="KEGG" id="gaz:Pan241w_46690"/>
<evidence type="ECO:0000313" key="6">
    <source>
        <dbReference type="Proteomes" id="UP000317171"/>
    </source>
</evidence>
<dbReference type="InterPro" id="IPR001310">
    <property type="entry name" value="Histidine_triad_HIT"/>
</dbReference>
<accession>A0A517RL06</accession>
<dbReference type="PANTHER" id="PTHR23089">
    <property type="entry name" value="HISTIDINE TRIAD HIT PROTEIN"/>
    <property type="match status" value="1"/>
</dbReference>
<dbReference type="EC" id="3.-.-.-" evidence="5"/>
<evidence type="ECO:0000313" key="5">
    <source>
        <dbReference type="EMBL" id="QDT44557.1"/>
    </source>
</evidence>
<reference evidence="5 6" key="1">
    <citation type="submission" date="2019-02" db="EMBL/GenBank/DDBJ databases">
        <title>Deep-cultivation of Planctomycetes and their phenomic and genomic characterization uncovers novel biology.</title>
        <authorList>
            <person name="Wiegand S."/>
            <person name="Jogler M."/>
            <person name="Boedeker C."/>
            <person name="Pinto D."/>
            <person name="Vollmers J."/>
            <person name="Rivas-Marin E."/>
            <person name="Kohn T."/>
            <person name="Peeters S.H."/>
            <person name="Heuer A."/>
            <person name="Rast P."/>
            <person name="Oberbeckmann S."/>
            <person name="Bunk B."/>
            <person name="Jeske O."/>
            <person name="Meyerdierks A."/>
            <person name="Storesund J.E."/>
            <person name="Kallscheuer N."/>
            <person name="Luecker S."/>
            <person name="Lage O.M."/>
            <person name="Pohl T."/>
            <person name="Merkel B.J."/>
            <person name="Hornburger P."/>
            <person name="Mueller R.-W."/>
            <person name="Bruemmer F."/>
            <person name="Labrenz M."/>
            <person name="Spormann A.M."/>
            <person name="Op den Camp H."/>
            <person name="Overmann J."/>
            <person name="Amann R."/>
            <person name="Jetten M.S.M."/>
            <person name="Mascher T."/>
            <person name="Medema M.H."/>
            <person name="Devos D.P."/>
            <person name="Kaster A.-K."/>
            <person name="Ovreas L."/>
            <person name="Rohde M."/>
            <person name="Galperin M.Y."/>
            <person name="Jogler C."/>
        </authorList>
    </citation>
    <scope>NUCLEOTIDE SEQUENCE [LARGE SCALE GENOMIC DNA]</scope>
    <source>
        <strain evidence="5 6">Pan241w</strain>
    </source>
</reference>
<dbReference type="SUPFAM" id="SSF54197">
    <property type="entry name" value="HIT-like"/>
    <property type="match status" value="1"/>
</dbReference>
<dbReference type="Gene3D" id="3.30.428.10">
    <property type="entry name" value="HIT-like"/>
    <property type="match status" value="1"/>
</dbReference>
<dbReference type="FunFam" id="3.30.428.10:FF:000005">
    <property type="entry name" value="Histidine triad nucleotide-binding protein 1"/>
    <property type="match status" value="1"/>
</dbReference>
<dbReference type="AlphaFoldDB" id="A0A517RL06"/>